<dbReference type="EMBL" id="CAJNOM010003703">
    <property type="protein sequence ID" value="CAF1648460.1"/>
    <property type="molecule type" value="Genomic_DNA"/>
</dbReference>
<dbReference type="Proteomes" id="UP000663832">
    <property type="component" value="Unassembled WGS sequence"/>
</dbReference>
<dbReference type="InterPro" id="IPR019734">
    <property type="entry name" value="TPR_rpt"/>
</dbReference>
<evidence type="ECO:0000256" key="1">
    <source>
        <dbReference type="ARBA" id="ARBA00022737"/>
    </source>
</evidence>
<evidence type="ECO:0000256" key="3">
    <source>
        <dbReference type="PROSITE-ProRule" id="PRU00339"/>
    </source>
</evidence>
<evidence type="ECO:0000313" key="4">
    <source>
        <dbReference type="EMBL" id="CAF1515120.1"/>
    </source>
</evidence>
<name>A0A816ENW8_9BILA</name>
<dbReference type="EMBL" id="CAJNOI010003352">
    <property type="protein sequence ID" value="CAF1515120.1"/>
    <property type="molecule type" value="Genomic_DNA"/>
</dbReference>
<dbReference type="SUPFAM" id="SSF48452">
    <property type="entry name" value="TPR-like"/>
    <property type="match status" value="1"/>
</dbReference>
<keyword evidence="2 3" id="KW-0802">TPR repeat</keyword>
<dbReference type="PROSITE" id="PS50005">
    <property type="entry name" value="TPR"/>
    <property type="match status" value="1"/>
</dbReference>
<gene>
    <name evidence="4" type="ORF">BJG266_LOCUS43951</name>
    <name evidence="5" type="ORF">QVE165_LOCUS60891</name>
</gene>
<dbReference type="AlphaFoldDB" id="A0A816ENW8"/>
<keyword evidence="6" id="KW-1185">Reference proteome</keyword>
<dbReference type="Gene3D" id="1.25.40.10">
    <property type="entry name" value="Tetratricopeptide repeat domain"/>
    <property type="match status" value="1"/>
</dbReference>
<evidence type="ECO:0000256" key="2">
    <source>
        <dbReference type="ARBA" id="ARBA00022803"/>
    </source>
</evidence>
<organism evidence="5 6">
    <name type="scientific">Adineta steineri</name>
    <dbReference type="NCBI Taxonomy" id="433720"/>
    <lineage>
        <taxon>Eukaryota</taxon>
        <taxon>Metazoa</taxon>
        <taxon>Spiralia</taxon>
        <taxon>Gnathifera</taxon>
        <taxon>Rotifera</taxon>
        <taxon>Eurotatoria</taxon>
        <taxon>Bdelloidea</taxon>
        <taxon>Adinetida</taxon>
        <taxon>Adinetidae</taxon>
        <taxon>Adineta</taxon>
    </lineage>
</organism>
<dbReference type="Proteomes" id="UP000663877">
    <property type="component" value="Unassembled WGS sequence"/>
</dbReference>
<accession>A0A816ENW8</accession>
<reference evidence="5" key="1">
    <citation type="submission" date="2021-02" db="EMBL/GenBank/DDBJ databases">
        <authorList>
            <person name="Nowell W R."/>
        </authorList>
    </citation>
    <scope>NUCLEOTIDE SEQUENCE</scope>
</reference>
<comment type="caution">
    <text evidence="5">The sequence shown here is derived from an EMBL/GenBank/DDBJ whole genome shotgun (WGS) entry which is preliminary data.</text>
</comment>
<keyword evidence="1" id="KW-0677">Repeat</keyword>
<protein>
    <recommendedName>
        <fullName evidence="7">Tetratricopeptide repeat protein</fullName>
    </recommendedName>
</protein>
<evidence type="ECO:0000313" key="6">
    <source>
        <dbReference type="Proteomes" id="UP000663832"/>
    </source>
</evidence>
<dbReference type="Pfam" id="PF13424">
    <property type="entry name" value="TPR_12"/>
    <property type="match status" value="1"/>
</dbReference>
<proteinExistence type="predicted"/>
<dbReference type="PANTHER" id="PTHR45641">
    <property type="entry name" value="TETRATRICOPEPTIDE REPEAT PROTEIN (AFU_ORTHOLOGUE AFUA_6G03870)"/>
    <property type="match status" value="1"/>
</dbReference>
<feature type="repeat" description="TPR" evidence="3">
    <location>
        <begin position="33"/>
        <end position="66"/>
    </location>
</feature>
<sequence>YDNMGDYPKALSSHEKALAIRQESLPSNHPHLAQSYNNIGVVNENMNNYSKAHSFYERAVQIGQQSLAANHPNLEQWRKNLENIKHKL</sequence>
<evidence type="ECO:0000313" key="5">
    <source>
        <dbReference type="EMBL" id="CAF1648460.1"/>
    </source>
</evidence>
<evidence type="ECO:0008006" key="7">
    <source>
        <dbReference type="Google" id="ProtNLM"/>
    </source>
</evidence>
<feature type="non-terminal residue" evidence="5">
    <location>
        <position position="1"/>
    </location>
</feature>
<dbReference type="InterPro" id="IPR011990">
    <property type="entry name" value="TPR-like_helical_dom_sf"/>
</dbReference>
<dbReference type="OrthoDB" id="10038663at2759"/>
<dbReference type="PANTHER" id="PTHR45641:SF1">
    <property type="entry name" value="AAA+ ATPASE DOMAIN-CONTAINING PROTEIN"/>
    <property type="match status" value="1"/>
</dbReference>